<reference evidence="3" key="1">
    <citation type="submission" date="2016-06" db="EMBL/GenBank/DDBJ databases">
        <title>Complete genome sequence of Actinoalloteichus fjordicus DSM 46855 (=ADI127-17), type strain of the new species Actinoalloteichus fjordicus.</title>
        <authorList>
            <person name="Ruckert C."/>
            <person name="Nouioui I."/>
            <person name="Willmese J."/>
            <person name="van Wezel G."/>
            <person name="Klenk H.-P."/>
            <person name="Kalinowski J."/>
            <person name="Zotchev S.B."/>
        </authorList>
    </citation>
    <scope>NUCLEOTIDE SEQUENCE [LARGE SCALE GENOMIC DNA]</scope>
    <source>
        <strain evidence="3">ADI127-7</strain>
    </source>
</reference>
<dbReference type="Proteomes" id="UP000185511">
    <property type="component" value="Chromosome"/>
</dbReference>
<dbReference type="RefSeq" id="WP_075739491.1">
    <property type="nucleotide sequence ID" value="NZ_CP016076.1"/>
</dbReference>
<proteinExistence type="predicted"/>
<evidence type="ECO:0008006" key="4">
    <source>
        <dbReference type="Google" id="ProtNLM"/>
    </source>
</evidence>
<sequence length="298" mass="30842">MTAATGSGPASSAPVTDAPVPQGVLEVVEAACLLPWGAAAAGLPGAAERALPPLPGFAMSRFSPLVAETARRLLRAAAARAPIDGGATGIVLATLFGDSTTVDQHTRRQLRGLPHNPLFFYESVHSAGVGMVGIEHGISGPVSCLSLRRDFTAEALASADLQLDDDGVEQVLLIGVELAPTERTRAVHRQWAAADRGESLPADDVGVALLLRRPRDHDAVVTDGAVPDDEQATALPGRRPRPAGNTTGLLPAPGDSERELLGHLAGLVAVCSALDRVRASDLTGSLLVRSTSDFRPHS</sequence>
<dbReference type="EMBL" id="CP016076">
    <property type="protein sequence ID" value="APU13369.1"/>
    <property type="molecule type" value="Genomic_DNA"/>
</dbReference>
<dbReference type="GO" id="GO:0016746">
    <property type="term" value="F:acyltransferase activity"/>
    <property type="evidence" value="ECO:0007669"/>
    <property type="project" value="InterPro"/>
</dbReference>
<protein>
    <recommendedName>
        <fullName evidence="4">Beta-ketoacyl synthase N-terminal domain-containing protein</fullName>
    </recommendedName>
</protein>
<evidence type="ECO:0000313" key="2">
    <source>
        <dbReference type="EMBL" id="APU13369.1"/>
    </source>
</evidence>
<accession>A0AAC9PQP5</accession>
<evidence type="ECO:0000313" key="3">
    <source>
        <dbReference type="Proteomes" id="UP000185511"/>
    </source>
</evidence>
<dbReference type="Gene3D" id="3.40.47.10">
    <property type="match status" value="1"/>
</dbReference>
<dbReference type="KEGG" id="acad:UA74_06480"/>
<dbReference type="AlphaFoldDB" id="A0AAC9PQP5"/>
<dbReference type="InterPro" id="IPR016039">
    <property type="entry name" value="Thiolase-like"/>
</dbReference>
<organism evidence="2 3">
    <name type="scientific">Actinoalloteichus fjordicus</name>
    <dbReference type="NCBI Taxonomy" id="1612552"/>
    <lineage>
        <taxon>Bacteria</taxon>
        <taxon>Bacillati</taxon>
        <taxon>Actinomycetota</taxon>
        <taxon>Actinomycetes</taxon>
        <taxon>Pseudonocardiales</taxon>
        <taxon>Pseudonocardiaceae</taxon>
        <taxon>Actinoalloteichus</taxon>
    </lineage>
</organism>
<name>A0AAC9PQP5_9PSEU</name>
<evidence type="ECO:0000256" key="1">
    <source>
        <dbReference type="SAM" id="MobiDB-lite"/>
    </source>
</evidence>
<feature type="region of interest" description="Disordered" evidence="1">
    <location>
        <begin position="224"/>
        <end position="250"/>
    </location>
</feature>
<dbReference type="SUPFAM" id="SSF53901">
    <property type="entry name" value="Thiolase-like"/>
    <property type="match status" value="1"/>
</dbReference>
<gene>
    <name evidence="2" type="ORF">UA74_06480</name>
</gene>
<keyword evidence="3" id="KW-1185">Reference proteome</keyword>